<dbReference type="SUPFAM" id="SSF52058">
    <property type="entry name" value="L domain-like"/>
    <property type="match status" value="2"/>
</dbReference>
<dbReference type="InterPro" id="IPR027417">
    <property type="entry name" value="P-loop_NTPase"/>
</dbReference>
<evidence type="ECO:0000313" key="11">
    <source>
        <dbReference type="Proteomes" id="UP000823674"/>
    </source>
</evidence>
<organism evidence="10 11">
    <name type="scientific">Brassica rapa subsp. trilocularis</name>
    <dbReference type="NCBI Taxonomy" id="1813537"/>
    <lineage>
        <taxon>Eukaryota</taxon>
        <taxon>Viridiplantae</taxon>
        <taxon>Streptophyta</taxon>
        <taxon>Embryophyta</taxon>
        <taxon>Tracheophyta</taxon>
        <taxon>Spermatophyta</taxon>
        <taxon>Magnoliopsida</taxon>
        <taxon>eudicotyledons</taxon>
        <taxon>Gunneridae</taxon>
        <taxon>Pentapetalae</taxon>
        <taxon>rosids</taxon>
        <taxon>malvids</taxon>
        <taxon>Brassicales</taxon>
        <taxon>Brassicaceae</taxon>
        <taxon>Brassiceae</taxon>
        <taxon>Brassica</taxon>
    </lineage>
</organism>
<dbReference type="PANTHER" id="PTHR33463">
    <property type="entry name" value="NB-ARC DOMAIN-CONTAINING PROTEIN-RELATED"/>
    <property type="match status" value="1"/>
</dbReference>
<dbReference type="Proteomes" id="UP000823674">
    <property type="component" value="Chromosome A09"/>
</dbReference>
<dbReference type="Gene3D" id="1.10.10.10">
    <property type="entry name" value="Winged helix-like DNA-binding domain superfamily/Winged helix DNA-binding domain"/>
    <property type="match status" value="2"/>
</dbReference>
<evidence type="ECO:0000256" key="4">
    <source>
        <dbReference type="ARBA" id="ARBA00022741"/>
    </source>
</evidence>
<evidence type="ECO:0000256" key="8">
    <source>
        <dbReference type="SAM" id="MobiDB-lite"/>
    </source>
</evidence>
<keyword evidence="5" id="KW-0611">Plant defense</keyword>
<dbReference type="InterPro" id="IPR002182">
    <property type="entry name" value="NB-ARC"/>
</dbReference>
<dbReference type="Gene3D" id="3.40.50.300">
    <property type="entry name" value="P-loop containing nucleotide triphosphate hydrolases"/>
    <property type="match status" value="2"/>
</dbReference>
<keyword evidence="11" id="KW-1185">Reference proteome</keyword>
<keyword evidence="4" id="KW-0547">Nucleotide-binding</keyword>
<dbReference type="InterPro" id="IPR042197">
    <property type="entry name" value="Apaf_helical"/>
</dbReference>
<dbReference type="PRINTS" id="PR00364">
    <property type="entry name" value="DISEASERSIST"/>
</dbReference>
<dbReference type="Pfam" id="PF23559">
    <property type="entry name" value="WHD_DRP"/>
    <property type="match status" value="2"/>
</dbReference>
<accession>A0ABQ7L800</accession>
<feature type="coiled-coil region" evidence="7">
    <location>
        <begin position="848"/>
        <end position="882"/>
    </location>
</feature>
<proteinExistence type="inferred from homology"/>
<keyword evidence="2" id="KW-0433">Leucine-rich repeat</keyword>
<feature type="domain" description="AAA+ ATPase" evidence="9">
    <location>
        <begin position="176"/>
        <end position="313"/>
    </location>
</feature>
<dbReference type="SUPFAM" id="SSF52540">
    <property type="entry name" value="P-loop containing nucleoside triphosphate hydrolases"/>
    <property type="match status" value="2"/>
</dbReference>
<dbReference type="InterPro" id="IPR036388">
    <property type="entry name" value="WH-like_DNA-bd_sf"/>
</dbReference>
<dbReference type="InterPro" id="IPR050905">
    <property type="entry name" value="Plant_NBS-LRR"/>
</dbReference>
<evidence type="ECO:0000256" key="2">
    <source>
        <dbReference type="ARBA" id="ARBA00022614"/>
    </source>
</evidence>
<evidence type="ECO:0000256" key="5">
    <source>
        <dbReference type="ARBA" id="ARBA00022821"/>
    </source>
</evidence>
<feature type="domain" description="AAA+ ATPase" evidence="9">
    <location>
        <begin position="988"/>
        <end position="1139"/>
    </location>
</feature>
<protein>
    <recommendedName>
        <fullName evidence="9">AAA+ ATPase domain-containing protein</fullName>
    </recommendedName>
</protein>
<evidence type="ECO:0000256" key="3">
    <source>
        <dbReference type="ARBA" id="ARBA00022737"/>
    </source>
</evidence>
<name>A0ABQ7L800_BRACM</name>
<sequence>MSSMTDNISTLCDVVQGIPVVCDLFTRHANYIFKFDDNLDDLKIALEDLIAKRNDLIRQVDASEIKGQRQGDQLERWRLRVQAVVTNTNLLVGEASVVQQRLSTYGNCSTNIFSAYSSGKKICEKLSEIREILSEFCYKPVTRQATLCRVIKEPVQKTVGLDTTLRETWEIFMRDNVTLLGIHGRGGVGKTTLLALINNKFKDEEGFDVVVWVKVSEDVDIAQIQDEIGKRLGLYDEDWSKKSQREKRCDIIRVIKTKNRFVLLLDDLRKVVSLVNIGISVKPGKCKIVFTTGSKSLCKSMGANEVIEVKPLTEEDALVLLKQKAGRETLDGEMLEHANIIVKKCLGLPLVLNVIGRHLLSETTADQWNHVLHTWFMGIDEDIFPVLRISYDTLEDDSKSCLKYCALFPEECRIKGNELVEYWIGEGIINEENGREVATNRGYTIINTLVGAGLLVLDGEPNQEIVYMHGLIHECKQKVYMQGLIRQMALQLVVESGEKFFVKTSAGLRNLPRIKDLKIVTKMSLMNNEFKSIPDSSQFSNPDRLVTLFFQNNKLEDIVGIQVLSTLVVLDLSRNLGITELPGDISKLVSLRYLNLLGTRINNLQGILELIQLIHLDLESTSDLRDIHLISGLLKLQVLRLYRSAHLRHELLENLERLEDLKLLTITVEEDFEVLKAFLGSNLAWRTQGLYLDRLKVSGVSGKSFAATFGELGSLSKLGMTDCDIIESETEWEDNRRNKYPPSTPSSITPRNIWFKNLSAVEIYSCVCLTDLTWLIYAANLESLSVKNSPNVEEVISKEKASDEVEPFQKLQVLDLDHLDKLKRIYWKPLSFPMLQKVHITNCLDLPLDSIKDHSHDLEKNLEALENKVETLNGIINELLRRVSKEKDRGLQTLHDVEKWISMAEETESKASSLLDKSISDCSQISEDYRETVCKMLKEVEDLSSKGVFKDVVDRSLISPVKKMLPLKSIVSREMLLEKAWKCLAGNECGTLGLYGIAGVGKTTLLTRIKNKFIKDGDASSLVIFVLVEPEEEVESIQHEIGKRLGLYMGGKSKELKYEIYRFLERKRYVLLLDGVQRKLDLAEIGVPLPSSENGCKVIFTSHYREACGSKWVDAVEEVKCLSPEESWDMFQEIVGKPTLKSHPDIPQLARLVARKCGGLPIVLSLIGKGMSRKRTAREWHHAIHLLVSSTTEFSGMEAPVLKFTYDNLPGEDIKACFLYCALFPRNCDISKQDLVDCWIAEGMIEGEDREIAEIKSYEMITDLVLMGLLIDDECGYGIKMHRMVREMAFLIASQKENFVASKGIHQMPEVNDWSIVRRMSVTCTQVNKISYSPDYCPQLTTLFLHNLKWVSGDFFRWMTSLVVLNLSRNRELSELPEEVSSLVSLRLLNLSWTWIKRLPLGLRELKSLIHLDLDYTPLLVDVDVISYLLNLQVLRLFQSVPLDLSLLEDIQLLKSLKDLNLTVGEVDVLKQLLSIHQLASCIRYLHFTRITINDEGTLLLNSMLSLRELNILMCDIPAITINWRSTIQRERVHFGNTPLLHNLRTVTLSCCKGLRDLTWLILAPNLADLRLLDCQHIEHIINQEKATADISEQPFQNLTRLSLDSLPRLESIYWTPLPFPVLKYLYIKGCPKLRTLPFNSNTAKGNQVLSDIEQELIKEVEWKYEATKQHFSELYDRDFPKMAEDEKTHGFASPALQASSSKEASSLLAHDPKKIIIADAAHVLDLSSSSATTTTPISSGTCTSVLSQQLKPQHKSSSSSSKLCQVEGCQKRARGASGRCISHGGGRRCQKHGCHKGAEGQTLFCKAHGGGRRCEFLGCTKSAEGRTYFCIAHGGGRRCSHEDCTRAARGRSGLCIRHGGGKRCQTESCTKSAEGLSGLCISHGGGRRCQSSGCTKGAQGSTMFCKAHGGGERCTHPGCTKGAEGSTPFCKGHAGGKRCAVPECTKSARGTDFCVRHGGGKRCKSEGCVKSAQGSTDFCKAHGGGKRCAWGHPETEYAGQSSSGPCTSFARGKTGLCALHTSLVQDNRVHGGITVTSQSKEPRQSSSETENEEEFSGSESSSETENEEDFSGSESSIVTENEEEFSFSKT</sequence>
<dbReference type="Gene3D" id="3.80.10.10">
    <property type="entry name" value="Ribonuclease Inhibitor"/>
    <property type="match status" value="3"/>
</dbReference>
<dbReference type="EMBL" id="JADBGQ010000008">
    <property type="protein sequence ID" value="KAG5382713.1"/>
    <property type="molecule type" value="Genomic_DNA"/>
</dbReference>
<dbReference type="InterPro" id="IPR056866">
    <property type="entry name" value="Znf_WRKY19"/>
</dbReference>
<dbReference type="InterPro" id="IPR058922">
    <property type="entry name" value="WHD_DRP"/>
</dbReference>
<evidence type="ECO:0000313" key="10">
    <source>
        <dbReference type="EMBL" id="KAG5382713.1"/>
    </source>
</evidence>
<dbReference type="Pfam" id="PF23598">
    <property type="entry name" value="LRR_14"/>
    <property type="match status" value="1"/>
</dbReference>
<evidence type="ECO:0000256" key="6">
    <source>
        <dbReference type="ARBA" id="ARBA00022840"/>
    </source>
</evidence>
<reference evidence="10 11" key="1">
    <citation type="submission" date="2021-03" db="EMBL/GenBank/DDBJ databases">
        <authorList>
            <person name="King G.J."/>
            <person name="Bancroft I."/>
            <person name="Baten A."/>
            <person name="Bloomfield J."/>
            <person name="Borpatragohain P."/>
            <person name="He Z."/>
            <person name="Irish N."/>
            <person name="Irwin J."/>
            <person name="Liu K."/>
            <person name="Mauleon R.P."/>
            <person name="Moore J."/>
            <person name="Morris R."/>
            <person name="Ostergaard L."/>
            <person name="Wang B."/>
            <person name="Wells R."/>
        </authorList>
    </citation>
    <scope>NUCLEOTIDE SEQUENCE [LARGE SCALE GENOMIC DNA]</scope>
    <source>
        <strain evidence="10">R-o-18</strain>
        <tissue evidence="10">Leaf</tissue>
    </source>
</reference>
<dbReference type="InterPro" id="IPR055414">
    <property type="entry name" value="LRR_R13L4/SHOC2-like"/>
</dbReference>
<dbReference type="InterPro" id="IPR057135">
    <property type="entry name" value="At4g27190-like_LRR"/>
</dbReference>
<evidence type="ECO:0000256" key="1">
    <source>
        <dbReference type="ARBA" id="ARBA00008894"/>
    </source>
</evidence>
<feature type="compositionally biased region" description="Acidic residues" evidence="8">
    <location>
        <begin position="2081"/>
        <end position="2091"/>
    </location>
</feature>
<dbReference type="PANTHER" id="PTHR33463:SF220">
    <property type="entry name" value="NB-ARC DOMAIN-CONTAINING PROTEIN"/>
    <property type="match status" value="1"/>
</dbReference>
<dbReference type="Gene3D" id="1.10.8.430">
    <property type="entry name" value="Helical domain of apoptotic protease-activating factors"/>
    <property type="match status" value="2"/>
</dbReference>
<evidence type="ECO:0000256" key="7">
    <source>
        <dbReference type="SAM" id="Coils"/>
    </source>
</evidence>
<dbReference type="InterPro" id="IPR032675">
    <property type="entry name" value="LRR_dom_sf"/>
</dbReference>
<dbReference type="SMART" id="SM00382">
    <property type="entry name" value="AAA"/>
    <property type="match status" value="2"/>
</dbReference>
<keyword evidence="7" id="KW-0175">Coiled coil</keyword>
<comment type="similarity">
    <text evidence="1">Belongs to the disease resistance NB-LRR family.</text>
</comment>
<evidence type="ECO:0000259" key="9">
    <source>
        <dbReference type="SMART" id="SM00382"/>
    </source>
</evidence>
<dbReference type="Pfam" id="PF00931">
    <property type="entry name" value="NB-ARC"/>
    <property type="match status" value="2"/>
</dbReference>
<dbReference type="Pfam" id="PF23247">
    <property type="entry name" value="LRR_RPS2"/>
    <property type="match status" value="1"/>
</dbReference>
<keyword evidence="6" id="KW-0067">ATP-binding</keyword>
<gene>
    <name evidence="10" type="primary">A09g502470.1_BraROA</name>
    <name evidence="10" type="ORF">IGI04_034183</name>
</gene>
<dbReference type="InterPro" id="IPR003593">
    <property type="entry name" value="AAA+_ATPase"/>
</dbReference>
<feature type="region of interest" description="Disordered" evidence="8">
    <location>
        <begin position="2030"/>
        <end position="2091"/>
    </location>
</feature>
<dbReference type="Pfam" id="PF24906">
    <property type="entry name" value="Zf_WRKY19"/>
    <property type="match status" value="6"/>
</dbReference>
<comment type="caution">
    <text evidence="10">The sequence shown here is derived from an EMBL/GenBank/DDBJ whole genome shotgun (WGS) entry which is preliminary data.</text>
</comment>
<feature type="compositionally biased region" description="Acidic residues" evidence="8">
    <location>
        <begin position="2050"/>
        <end position="2072"/>
    </location>
</feature>
<keyword evidence="3" id="KW-0677">Repeat</keyword>
<feature type="coiled-coil region" evidence="7">
    <location>
        <begin position="39"/>
        <end position="66"/>
    </location>
</feature>